<dbReference type="SMART" id="SM00020">
    <property type="entry name" value="Tryp_SPc"/>
    <property type="match status" value="1"/>
</dbReference>
<feature type="domain" description="Peptidase S1" evidence="5">
    <location>
        <begin position="127"/>
        <end position="371"/>
    </location>
</feature>
<comment type="similarity">
    <text evidence="2">Belongs to the peptidase S1 family. CLIP subfamily.</text>
</comment>
<proteinExistence type="inferred from homology"/>
<sequence length="371" mass="40790">MEKLCVLLLVVTAEAQVIFPGEDASSTAAPKPAVINPSDNRNIVPADHRIYFPGEVIPRAPATITTTTTTTTTTRPSGGELQPVRIPSPSPSPTHSPVSSHNQSMPLNVSSSIIPNECGTSIFDSRIVGGTVTEPGEWPWLAAMGRKSRGRFINSCGASLFTVRHVLSAEHCFTVPIKPDTVRLGEYDFTRSDDVPDTQDFGILESHSRDYNMQTYENDIVIVVLDRDVVFTDYIRPVCLPFNERENDFANERLIIAGWGKTDYETSSYSNVPLDASVPVVDREQCAQSYMRAGRRRVKPVVDKRQLCAGDGTKDSCSGDSGGPLHYLSLNDGRYYIVGIVSFGLECANADYPGVYTRVTTFLDWIMDIVQ</sequence>
<comment type="caution">
    <text evidence="6">The sequence shown here is derived from an EMBL/GenBank/DDBJ whole genome shotgun (WGS) entry which is preliminary data.</text>
</comment>
<feature type="compositionally biased region" description="Low complexity" evidence="3">
    <location>
        <begin position="63"/>
        <end position="74"/>
    </location>
</feature>
<evidence type="ECO:0000313" key="7">
    <source>
        <dbReference type="Proteomes" id="UP001487740"/>
    </source>
</evidence>
<feature type="signal peptide" evidence="4">
    <location>
        <begin position="1"/>
        <end position="15"/>
    </location>
</feature>
<dbReference type="PRINTS" id="PR00722">
    <property type="entry name" value="CHYMOTRYPSIN"/>
</dbReference>
<accession>A0AAW0V6V6</accession>
<dbReference type="InterPro" id="IPR001254">
    <property type="entry name" value="Trypsin_dom"/>
</dbReference>
<organism evidence="6 7">
    <name type="scientific">Scylla paramamosain</name>
    <name type="common">Mud crab</name>
    <dbReference type="NCBI Taxonomy" id="85552"/>
    <lineage>
        <taxon>Eukaryota</taxon>
        <taxon>Metazoa</taxon>
        <taxon>Ecdysozoa</taxon>
        <taxon>Arthropoda</taxon>
        <taxon>Crustacea</taxon>
        <taxon>Multicrustacea</taxon>
        <taxon>Malacostraca</taxon>
        <taxon>Eumalacostraca</taxon>
        <taxon>Eucarida</taxon>
        <taxon>Decapoda</taxon>
        <taxon>Pleocyemata</taxon>
        <taxon>Brachyura</taxon>
        <taxon>Eubrachyura</taxon>
        <taxon>Portunoidea</taxon>
        <taxon>Portunidae</taxon>
        <taxon>Portuninae</taxon>
        <taxon>Scylla</taxon>
    </lineage>
</organism>
<keyword evidence="7" id="KW-1185">Reference proteome</keyword>
<dbReference type="PANTHER" id="PTHR24252">
    <property type="entry name" value="ACROSIN-RELATED"/>
    <property type="match status" value="1"/>
</dbReference>
<dbReference type="InterPro" id="IPR033116">
    <property type="entry name" value="TRYPSIN_SER"/>
</dbReference>
<name>A0AAW0V6V6_SCYPA</name>
<dbReference type="CDD" id="cd00190">
    <property type="entry name" value="Tryp_SPc"/>
    <property type="match status" value="1"/>
</dbReference>
<evidence type="ECO:0000256" key="3">
    <source>
        <dbReference type="SAM" id="MobiDB-lite"/>
    </source>
</evidence>
<keyword evidence="4" id="KW-0732">Signal</keyword>
<evidence type="ECO:0000256" key="2">
    <source>
        <dbReference type="ARBA" id="ARBA00024195"/>
    </source>
</evidence>
<dbReference type="SUPFAM" id="SSF50494">
    <property type="entry name" value="Trypsin-like serine proteases"/>
    <property type="match status" value="1"/>
</dbReference>
<dbReference type="FunFam" id="2.40.10.10:FF:000002">
    <property type="entry name" value="Transmembrane protease serine"/>
    <property type="match status" value="1"/>
</dbReference>
<dbReference type="InterPro" id="IPR009003">
    <property type="entry name" value="Peptidase_S1_PA"/>
</dbReference>
<dbReference type="Pfam" id="PF00089">
    <property type="entry name" value="Trypsin"/>
    <property type="match status" value="1"/>
</dbReference>
<dbReference type="InterPro" id="IPR043504">
    <property type="entry name" value="Peptidase_S1_PA_chymotrypsin"/>
</dbReference>
<protein>
    <recommendedName>
        <fullName evidence="5">Peptidase S1 domain-containing protein</fullName>
    </recommendedName>
</protein>
<reference evidence="6 7" key="1">
    <citation type="submission" date="2023-03" db="EMBL/GenBank/DDBJ databases">
        <title>High-quality genome of Scylla paramamosain provides insights in environmental adaptation.</title>
        <authorList>
            <person name="Zhang L."/>
        </authorList>
    </citation>
    <scope>NUCLEOTIDE SEQUENCE [LARGE SCALE GENOMIC DNA]</scope>
    <source>
        <strain evidence="6">LZ_2023a</strain>
        <tissue evidence="6">Muscle</tissue>
    </source>
</reference>
<dbReference type="PROSITE" id="PS50240">
    <property type="entry name" value="TRYPSIN_DOM"/>
    <property type="match status" value="1"/>
</dbReference>
<dbReference type="AlphaFoldDB" id="A0AAW0V6V6"/>
<dbReference type="EMBL" id="JARAKH010000002">
    <property type="protein sequence ID" value="KAK8406680.1"/>
    <property type="molecule type" value="Genomic_DNA"/>
</dbReference>
<gene>
    <name evidence="6" type="ORF">O3P69_007331</name>
</gene>
<keyword evidence="1" id="KW-1015">Disulfide bond</keyword>
<evidence type="ECO:0000256" key="1">
    <source>
        <dbReference type="ARBA" id="ARBA00023157"/>
    </source>
</evidence>
<evidence type="ECO:0000256" key="4">
    <source>
        <dbReference type="SAM" id="SignalP"/>
    </source>
</evidence>
<evidence type="ECO:0000313" key="6">
    <source>
        <dbReference type="EMBL" id="KAK8406680.1"/>
    </source>
</evidence>
<dbReference type="PANTHER" id="PTHR24252:SF7">
    <property type="entry name" value="HYALIN"/>
    <property type="match status" value="1"/>
</dbReference>
<dbReference type="Gene3D" id="2.40.10.10">
    <property type="entry name" value="Trypsin-like serine proteases"/>
    <property type="match status" value="2"/>
</dbReference>
<evidence type="ECO:0000259" key="5">
    <source>
        <dbReference type="PROSITE" id="PS50240"/>
    </source>
</evidence>
<dbReference type="GO" id="GO:0006508">
    <property type="term" value="P:proteolysis"/>
    <property type="evidence" value="ECO:0007669"/>
    <property type="project" value="InterPro"/>
</dbReference>
<feature type="region of interest" description="Disordered" evidence="3">
    <location>
        <begin position="61"/>
        <end position="107"/>
    </location>
</feature>
<dbReference type="InterPro" id="IPR001314">
    <property type="entry name" value="Peptidase_S1A"/>
</dbReference>
<dbReference type="PROSITE" id="PS00135">
    <property type="entry name" value="TRYPSIN_SER"/>
    <property type="match status" value="1"/>
</dbReference>
<dbReference type="GO" id="GO:0004252">
    <property type="term" value="F:serine-type endopeptidase activity"/>
    <property type="evidence" value="ECO:0007669"/>
    <property type="project" value="InterPro"/>
</dbReference>
<dbReference type="Proteomes" id="UP001487740">
    <property type="component" value="Unassembled WGS sequence"/>
</dbReference>
<feature type="chain" id="PRO_5043654139" description="Peptidase S1 domain-containing protein" evidence="4">
    <location>
        <begin position="16"/>
        <end position="371"/>
    </location>
</feature>